<dbReference type="InterPro" id="IPR036116">
    <property type="entry name" value="FN3_sf"/>
</dbReference>
<dbReference type="CDD" id="cd00063">
    <property type="entry name" value="FN3"/>
    <property type="match status" value="2"/>
</dbReference>
<protein>
    <submittedName>
        <fullName evidence="4">Gliding motility-associated-like protein</fullName>
    </submittedName>
</protein>
<dbReference type="PANTHER" id="PTHR39385:SF2">
    <property type="entry name" value="SLIT-LIKE 3 PROTEIN"/>
    <property type="match status" value="1"/>
</dbReference>
<name>A0A543G4D0_9FLAO</name>
<dbReference type="NCBIfam" id="TIGR04131">
    <property type="entry name" value="Bac_Flav_CTERM"/>
    <property type="match status" value="1"/>
</dbReference>
<evidence type="ECO:0000259" key="2">
    <source>
        <dbReference type="PROSITE" id="PS01180"/>
    </source>
</evidence>
<dbReference type="CDD" id="cd00041">
    <property type="entry name" value="CUB"/>
    <property type="match status" value="2"/>
</dbReference>
<evidence type="ECO:0000256" key="1">
    <source>
        <dbReference type="ARBA" id="ARBA00023157"/>
    </source>
</evidence>
<dbReference type="Gene3D" id="2.60.120.290">
    <property type="entry name" value="Spermadhesin, CUB domain"/>
    <property type="match status" value="2"/>
</dbReference>
<dbReference type="PANTHER" id="PTHR39385">
    <property type="entry name" value="PROTEIN CBG20422"/>
    <property type="match status" value="1"/>
</dbReference>
<dbReference type="Pfam" id="PF00041">
    <property type="entry name" value="fn3"/>
    <property type="match status" value="3"/>
</dbReference>
<dbReference type="Gene3D" id="2.60.40.10">
    <property type="entry name" value="Immunoglobulins"/>
    <property type="match status" value="3"/>
</dbReference>
<dbReference type="Gene3D" id="2.60.120.380">
    <property type="match status" value="1"/>
</dbReference>
<organism evidence="4 5">
    <name type="scientific">Flavobacterium branchiophilum</name>
    <dbReference type="NCBI Taxonomy" id="55197"/>
    <lineage>
        <taxon>Bacteria</taxon>
        <taxon>Pseudomonadati</taxon>
        <taxon>Bacteroidota</taxon>
        <taxon>Flavobacteriia</taxon>
        <taxon>Flavobacteriales</taxon>
        <taxon>Flavobacteriaceae</taxon>
        <taxon>Flavobacterium</taxon>
    </lineage>
</organism>
<dbReference type="InterPro" id="IPR003961">
    <property type="entry name" value="FN3_dom"/>
</dbReference>
<dbReference type="Proteomes" id="UP000320773">
    <property type="component" value="Unassembled WGS sequence"/>
</dbReference>
<dbReference type="InterPro" id="IPR056600">
    <property type="entry name" value="GBD_T9SS_assoc"/>
</dbReference>
<feature type="domain" description="Fibronectin type-III" evidence="3">
    <location>
        <begin position="660"/>
        <end position="756"/>
    </location>
</feature>
<dbReference type="SMART" id="SM00042">
    <property type="entry name" value="CUB"/>
    <property type="match status" value="2"/>
</dbReference>
<feature type="domain" description="Fibronectin type-III" evidence="3">
    <location>
        <begin position="221"/>
        <end position="312"/>
    </location>
</feature>
<dbReference type="NCBIfam" id="NF038128">
    <property type="entry name" value="choice_anch_J"/>
    <property type="match status" value="1"/>
</dbReference>
<dbReference type="Pfam" id="PF23759">
    <property type="entry name" value="GBD_T9SS_assoc"/>
    <property type="match status" value="1"/>
</dbReference>
<dbReference type="InterPro" id="IPR035914">
    <property type="entry name" value="Sperma_CUB_dom_sf"/>
</dbReference>
<dbReference type="Gene3D" id="2.60.120.200">
    <property type="match status" value="1"/>
</dbReference>
<dbReference type="SUPFAM" id="SSF49854">
    <property type="entry name" value="Spermadhesin, CUB domain"/>
    <property type="match status" value="2"/>
</dbReference>
<dbReference type="SUPFAM" id="SSF49265">
    <property type="entry name" value="Fibronectin type III"/>
    <property type="match status" value="3"/>
</dbReference>
<feature type="domain" description="Fibronectin type-III" evidence="3">
    <location>
        <begin position="438"/>
        <end position="530"/>
    </location>
</feature>
<keyword evidence="1" id="KW-1015">Disulfide bond</keyword>
<evidence type="ECO:0000259" key="3">
    <source>
        <dbReference type="PROSITE" id="PS50853"/>
    </source>
</evidence>
<evidence type="ECO:0000313" key="5">
    <source>
        <dbReference type="Proteomes" id="UP000320773"/>
    </source>
</evidence>
<comment type="caution">
    <text evidence="4">The sequence shown here is derived from an EMBL/GenBank/DDBJ whole genome shotgun (WGS) entry which is preliminary data.</text>
</comment>
<accession>A0A543G4D0</accession>
<dbReference type="Pfam" id="PF13585">
    <property type="entry name" value="CHU_C"/>
    <property type="match status" value="1"/>
</dbReference>
<sequence>MIIYLSTFNFHFMKKITLLLLFLSSMLGYSQMALEGFENTTGPDALPATNWTLGTGSWAVFDNGVGTAERWNINSSVSTPPFVYAGTNSAYMTRENIGAGNTSEDYLATPAVTIPANGQLKFFTRSFTSTILGTLYQIKVKLVSAGAQNVTTGYTQVQQWDETTLNTTFNIYEEKTVDLSAYSGQQVYVAFVMKYTQPATGTVPGDRWLVDNARIIAQCLPPTALTATAIAGTTATLGWTSPGGASSYEVENMLATATPTGVATGTATTTSFSQTGLAGLTNYKFYVRTVCGTDYSTWAGPFAYTTTAIPPGCGGNFVDAGGTANYPNSSNSVTTICPTVAGEKVTVTFTAFDVEASWDGLYVFDGNSTTAPQIASANPAGNVPGGLAGAFWGTTIPGPFTSTSADGCLTFRFRSDASVNRPGWVANVTCALPPTCPAPTGLVTSAITSTTLTLAWNTVTPSTSWQVLALPCTAPAPTATSTGWVSATANSLNITGLTPDTCYNFYVRGVCSTTDMSTWAGPKTATTLIAPPVCGGTFVDAGGATNNYPNSSNTTYTICPTTPGDLVTVTFTAFDVEASWDGLYVFDGNSTTAPQIASTNPAGNVPGGLAGAFWGTTIPGPFTSSSTDGCLTFRFRSDASVNRPGWVANVTCAPAPTCTQPKLLTATSITQSTALLGWTQPANPNGTTANTWQIIVQAANLPAPTASSTWITTTSNPYNATGLTPGTNYAFYVRAVCSTTDSSFISGPKKFSTVASNDECIASIQAPVNSDAACGQTVSGVLNGATASTVPANGCIGTDDDVWFHFVASSTTHFISFLNVTGTATTLSYSLFSGNCSNLTFINCNTTNSTVQNNLVPGQTYYVRVYSAATTPQSISFDLCIGTAVTCADAQNFCGATGITYASSTGVPSAGTVGCLFTTPNPSYFYMTVEQSGPLLFNISQTSTAGAPIDVDFVAWGPFTSSQSACTTIPANPLAGGTPPALNGCSYSTAAVETLSIPNAVSGQVYVVMITNFNGGTGTITFNQTNTSSTGAGTTTCCPSANFSYSSFAYCQNASNPTPTLATGATAGTFSSTTGLVINATTGQINLAASTPGTYVVTHTIAPTTLCVAGVTYTRTITITAVPNATFSYSAASYCKTVTTAQNPTFTGTLGGYFTASPSGLTINATTGAITPSTSTVGNYVVSYTIYSNGGCNTFTTTQNVSIILQASASFSYYTMAYCKTGTNPVLSYTNGGVAGTFSASPTGLSINASTGAINLSASSVGSYTITNSIAAAGGCLAVSATFDLTITAPQDATFSYTGTPYCQNATNPSPTLATGSSAGVFSSTTGLSINSSTGLVNLASSTPGTYTVTNTIAATGGCAASIKTATIVITAAPQASIAYGTPFCSSESNVQAVTFTGTTGGSFSASPTGLTLNATTGGITPSTSTPGTYTVKYTIAAAGGCPLLEKTTPVTITAPFNVVLSGGCEGNTFKLKAEPVNNSFNPTTAQYSWSGPGIATNQMGVQTPIITQAGVYNVSITDASGCIVQSNITITSTQCIIQKGISPNNDDQNDFFDLTGLNVKELGIFNRYGIKVYSRTNYKKEWFGQSDAGEELPDGAYYYVIESDGKETKTGWVYINRENK</sequence>
<dbReference type="InterPro" id="IPR013783">
    <property type="entry name" value="Ig-like_fold"/>
</dbReference>
<evidence type="ECO:0000313" key="4">
    <source>
        <dbReference type="EMBL" id="TQM40929.1"/>
    </source>
</evidence>
<proteinExistence type="predicted"/>
<dbReference type="InterPro" id="IPR026341">
    <property type="entry name" value="T9SS_type_B"/>
</dbReference>
<dbReference type="PROSITE" id="PS50853">
    <property type="entry name" value="FN3"/>
    <property type="match status" value="3"/>
</dbReference>
<dbReference type="PROSITE" id="PS01180">
    <property type="entry name" value="CUB"/>
    <property type="match status" value="2"/>
</dbReference>
<dbReference type="InterPro" id="IPR000859">
    <property type="entry name" value="CUB_dom"/>
</dbReference>
<dbReference type="SMART" id="SM00060">
    <property type="entry name" value="FN3"/>
    <property type="match status" value="4"/>
</dbReference>
<feature type="domain" description="CUB" evidence="2">
    <location>
        <begin position="511"/>
        <end position="653"/>
    </location>
</feature>
<reference evidence="4 5" key="1">
    <citation type="submission" date="2019-06" db="EMBL/GenBank/DDBJ databases">
        <title>Genomic Encyclopedia of Archaeal and Bacterial Type Strains, Phase II (KMG-II): from individual species to whole genera.</title>
        <authorList>
            <person name="Goeker M."/>
        </authorList>
    </citation>
    <scope>NUCLEOTIDE SEQUENCE [LARGE SCALE GENOMIC DNA]</scope>
    <source>
        <strain evidence="4 5">DSM 24789</strain>
    </source>
</reference>
<gene>
    <name evidence="4" type="ORF">BC670_1850</name>
</gene>
<feature type="domain" description="CUB" evidence="2">
    <location>
        <begin position="313"/>
        <end position="431"/>
    </location>
</feature>
<dbReference type="EMBL" id="VFPJ01000001">
    <property type="protein sequence ID" value="TQM40929.1"/>
    <property type="molecule type" value="Genomic_DNA"/>
</dbReference>